<dbReference type="Gene3D" id="2.120.10.30">
    <property type="entry name" value="TolB, C-terminal domain"/>
    <property type="match status" value="1"/>
</dbReference>
<dbReference type="EMBL" id="JAESWA010000022">
    <property type="protein sequence ID" value="MBL4932357.1"/>
    <property type="molecule type" value="Genomic_DNA"/>
</dbReference>
<dbReference type="InterPro" id="IPR011041">
    <property type="entry name" value="Quinoprot_gluc/sorb_DH_b-prop"/>
</dbReference>
<protein>
    <submittedName>
        <fullName evidence="2">PQQ-dependent sugar dehydrogenase</fullName>
    </submittedName>
</protein>
<evidence type="ECO:0000313" key="3">
    <source>
        <dbReference type="Proteomes" id="UP000623681"/>
    </source>
</evidence>
<dbReference type="RefSeq" id="WP_202767719.1">
    <property type="nucleotide sequence ID" value="NZ_JAESWA010000022.1"/>
</dbReference>
<comment type="caution">
    <text evidence="2">The sequence shown here is derived from an EMBL/GenBank/DDBJ whole genome shotgun (WGS) entry which is preliminary data.</text>
</comment>
<organism evidence="2 3">
    <name type="scientific">Clostridium paridis</name>
    <dbReference type="NCBI Taxonomy" id="2803863"/>
    <lineage>
        <taxon>Bacteria</taxon>
        <taxon>Bacillati</taxon>
        <taxon>Bacillota</taxon>
        <taxon>Clostridia</taxon>
        <taxon>Eubacteriales</taxon>
        <taxon>Clostridiaceae</taxon>
        <taxon>Clostridium</taxon>
    </lineage>
</organism>
<sequence>MKRFITLILLACVISVGTFFIYKISREKVKLSVSNGYEYKIIAKGQQGAKAICEDENNNIYIAFKSAIKIINEDGNEKQLYEDSSLDIYSIVYKDGKLYFISGSSLMELEIESKKVETLMNNLPNTGEYNESKLVLKDNKIYVTIGAATNSGVVSGDELVKAAGIYDKTPLDITLNGINYDQTGAFAKYGTETKKNEVVKGVFPGNASIIYYDLSNKNKRLYAWGIRNIEGIDFNSKGEIYAVVGGMEPVKPRPIYGDVDYIYKLEKDMWYGWPDFSGGDSVDSSRFGDKDSEKTQLLLSIHPSKNPPAPFFQSKNLSSLTALAIDKKEIIFPKDSIIFFDKKENKVFTLSKEGVLNSYITLKGNGEINDIKVDNTGVIMLEKNQGTIFQVFKENNQNAISFSKKLLMTITFILLIFIVTILIKLKLTKEVK</sequence>
<dbReference type="Proteomes" id="UP000623681">
    <property type="component" value="Unassembled WGS sequence"/>
</dbReference>
<name>A0A937FHG3_9CLOT</name>
<dbReference type="AlphaFoldDB" id="A0A937FHG3"/>
<evidence type="ECO:0000313" key="2">
    <source>
        <dbReference type="EMBL" id="MBL4932357.1"/>
    </source>
</evidence>
<reference evidence="2" key="1">
    <citation type="submission" date="2021-01" db="EMBL/GenBank/DDBJ databases">
        <title>Genome public.</title>
        <authorList>
            <person name="Liu C."/>
            <person name="Sun Q."/>
        </authorList>
    </citation>
    <scope>NUCLEOTIDE SEQUENCE</scope>
    <source>
        <strain evidence="2">YIM B02565</strain>
    </source>
</reference>
<evidence type="ECO:0000256" key="1">
    <source>
        <dbReference type="SAM" id="Phobius"/>
    </source>
</evidence>
<keyword evidence="1" id="KW-1133">Transmembrane helix</keyword>
<keyword evidence="1" id="KW-0472">Membrane</keyword>
<dbReference type="InterPro" id="IPR011042">
    <property type="entry name" value="6-blade_b-propeller_TolB-like"/>
</dbReference>
<feature type="transmembrane region" description="Helical" evidence="1">
    <location>
        <begin position="406"/>
        <end position="425"/>
    </location>
</feature>
<proteinExistence type="predicted"/>
<keyword evidence="3" id="KW-1185">Reference proteome</keyword>
<dbReference type="SUPFAM" id="SSF50952">
    <property type="entry name" value="Soluble quinoprotein glucose dehydrogenase"/>
    <property type="match status" value="1"/>
</dbReference>
<gene>
    <name evidence="2" type="ORF">JK634_11110</name>
</gene>
<accession>A0A937FHG3</accession>
<keyword evidence="1" id="KW-0812">Transmembrane</keyword>